<keyword evidence="6" id="KW-1185">Reference proteome</keyword>
<dbReference type="Pfam" id="PF07690">
    <property type="entry name" value="MFS_1"/>
    <property type="match status" value="1"/>
</dbReference>
<dbReference type="AlphaFoldDB" id="A0A8B9MDM5"/>
<keyword evidence="3" id="KW-1133">Transmembrane helix</keyword>
<keyword evidence="3" id="KW-0472">Membrane</keyword>
<feature type="transmembrane region" description="Helical" evidence="3">
    <location>
        <begin position="113"/>
        <end position="133"/>
    </location>
</feature>
<organism evidence="5 6">
    <name type="scientific">Accipiter nisus</name>
    <name type="common">Eurasian sparrowhawk</name>
    <dbReference type="NCBI Taxonomy" id="211598"/>
    <lineage>
        <taxon>Eukaryota</taxon>
        <taxon>Metazoa</taxon>
        <taxon>Chordata</taxon>
        <taxon>Craniata</taxon>
        <taxon>Vertebrata</taxon>
        <taxon>Euteleostomi</taxon>
        <taxon>Archelosauria</taxon>
        <taxon>Archosauria</taxon>
        <taxon>Dinosauria</taxon>
        <taxon>Saurischia</taxon>
        <taxon>Theropoda</taxon>
        <taxon>Coelurosauria</taxon>
        <taxon>Aves</taxon>
        <taxon>Neognathae</taxon>
        <taxon>Neoaves</taxon>
        <taxon>Telluraves</taxon>
        <taxon>Accipitrimorphae</taxon>
        <taxon>Accipitriformes</taxon>
        <taxon>Accipitridae</taxon>
        <taxon>Accipitrinae</taxon>
        <taxon>Accipiter</taxon>
    </lineage>
</organism>
<feature type="transmembrane region" description="Helical" evidence="3">
    <location>
        <begin position="372"/>
        <end position="393"/>
    </location>
</feature>
<feature type="region of interest" description="Disordered" evidence="2">
    <location>
        <begin position="185"/>
        <end position="205"/>
    </location>
</feature>
<dbReference type="GO" id="GO:0016020">
    <property type="term" value="C:membrane"/>
    <property type="evidence" value="ECO:0007669"/>
    <property type="project" value="UniProtKB-SubCell"/>
</dbReference>
<dbReference type="InterPro" id="IPR020846">
    <property type="entry name" value="MFS_dom"/>
</dbReference>
<feature type="transmembrane region" description="Helical" evidence="3">
    <location>
        <begin position="434"/>
        <end position="454"/>
    </location>
</feature>
<feature type="transmembrane region" description="Helical" evidence="3">
    <location>
        <begin position="80"/>
        <end position="101"/>
    </location>
</feature>
<comment type="subcellular location">
    <subcellularLocation>
        <location evidence="1">Membrane</location>
        <topology evidence="1">Multi-pass membrane protein</topology>
    </subcellularLocation>
</comment>
<accession>A0A8B9MDM5</accession>
<reference evidence="5" key="2">
    <citation type="submission" date="2025-09" db="UniProtKB">
        <authorList>
            <consortium name="Ensembl"/>
        </authorList>
    </citation>
    <scope>IDENTIFICATION</scope>
</reference>
<feature type="domain" description="Major facilitator superfamily (MFS) profile" evidence="4">
    <location>
        <begin position="278"/>
        <end position="475"/>
    </location>
</feature>
<feature type="transmembrane region" description="Helical" evidence="3">
    <location>
        <begin position="279"/>
        <end position="303"/>
    </location>
</feature>
<dbReference type="GO" id="GO:0008028">
    <property type="term" value="F:monocarboxylic acid transmembrane transporter activity"/>
    <property type="evidence" value="ECO:0007669"/>
    <property type="project" value="TreeGrafter"/>
</dbReference>
<reference evidence="5" key="1">
    <citation type="submission" date="2025-08" db="UniProtKB">
        <authorList>
            <consortium name="Ensembl"/>
        </authorList>
    </citation>
    <scope>IDENTIFICATION</scope>
</reference>
<evidence type="ECO:0000313" key="5">
    <source>
        <dbReference type="Ensembl" id="ENSANIP00000005984.1"/>
    </source>
</evidence>
<feature type="transmembrane region" description="Helical" evidence="3">
    <location>
        <begin position="139"/>
        <end position="159"/>
    </location>
</feature>
<protein>
    <submittedName>
        <fullName evidence="5">Solute carrier family 16 member 4</fullName>
    </submittedName>
</protein>
<proteinExistence type="predicted"/>
<evidence type="ECO:0000256" key="1">
    <source>
        <dbReference type="ARBA" id="ARBA00004141"/>
    </source>
</evidence>
<dbReference type="PANTHER" id="PTHR11360:SF14">
    <property type="entry name" value="MONOCARBOXYLATE TRANSPORTER 5"/>
    <property type="match status" value="1"/>
</dbReference>
<dbReference type="Gene3D" id="1.20.1250.20">
    <property type="entry name" value="MFS general substrate transporter like domains"/>
    <property type="match status" value="1"/>
</dbReference>
<feature type="transmembrane region" description="Helical" evidence="3">
    <location>
        <begin position="315"/>
        <end position="337"/>
    </location>
</feature>
<dbReference type="InterPro" id="IPR011701">
    <property type="entry name" value="MFS"/>
</dbReference>
<feature type="transmembrane region" description="Helical" evidence="3">
    <location>
        <begin position="405"/>
        <end position="428"/>
    </location>
</feature>
<name>A0A8B9MDM5_9AVES</name>
<evidence type="ECO:0000256" key="2">
    <source>
        <dbReference type="SAM" id="MobiDB-lite"/>
    </source>
</evidence>
<dbReference type="SUPFAM" id="SSF103473">
    <property type="entry name" value="MFS general substrate transporter"/>
    <property type="match status" value="1"/>
</dbReference>
<dbReference type="InterPro" id="IPR050327">
    <property type="entry name" value="Proton-linked_MCT"/>
</dbReference>
<evidence type="ECO:0000259" key="4">
    <source>
        <dbReference type="PROSITE" id="PS50850"/>
    </source>
</evidence>
<dbReference type="InterPro" id="IPR036259">
    <property type="entry name" value="MFS_trans_sf"/>
</dbReference>
<sequence length="475" mass="51934">MQQQGGERKEEEPEVPAARKNLSTEAADGGWAWGVVLHFFLVNVLVMGMLKTFGIFFVAFQEEVGGSSEQVSWIGSIMSSLRFLGGMGFACLYQAAAVMTAKRCRTRLAFSNAIARSGMGLTFLIAPFTQLLIDFYGWQGTLLIFGGIMLNLVPSSMLLHPISTQPPQRSSAKNQDCGSLMAKKDSETLDGCSDETTPREIQLRSAQDLPTTEGLLMSHGRDVSVPVNTSALERLKKAPVDSYAPEIAPKAKRSYRSLPPTEKENSQPLLDFSPLKDPVFCIFTWSFLFSHLAYFVPIFHLVARARTLGISSMDASYLISVAGITETVSQLLSGWVADQNWTKKYHYHVAYLVLGGITNLLCPLATTFPLLMAYVVAFAVFCGGFMALVLPVLVDLVGVQKLHSYLGFAAFFAGIAAIGGPPLAGWLYDYTQTYVCSFLFAGACALISPISFFFEPSAQKWKLKKANLNNSPRLG</sequence>
<dbReference type="Ensembl" id="ENSANIT00000006184.1">
    <property type="protein sequence ID" value="ENSANIP00000005984.1"/>
    <property type="gene ID" value="ENSANIG00000004049.1"/>
</dbReference>
<dbReference type="PROSITE" id="PS50850">
    <property type="entry name" value="MFS"/>
    <property type="match status" value="1"/>
</dbReference>
<evidence type="ECO:0000256" key="3">
    <source>
        <dbReference type="SAM" id="Phobius"/>
    </source>
</evidence>
<dbReference type="PANTHER" id="PTHR11360">
    <property type="entry name" value="MONOCARBOXYLATE TRANSPORTER"/>
    <property type="match status" value="1"/>
</dbReference>
<keyword evidence="3" id="KW-0812">Transmembrane</keyword>
<evidence type="ECO:0000313" key="6">
    <source>
        <dbReference type="Proteomes" id="UP000694541"/>
    </source>
</evidence>
<dbReference type="FunFam" id="1.20.1250.20:FF:000141">
    <property type="entry name" value="Solute carrier family 16, member 4"/>
    <property type="match status" value="1"/>
</dbReference>
<dbReference type="Proteomes" id="UP000694541">
    <property type="component" value="Unplaced"/>
</dbReference>
<feature type="transmembrane region" description="Helical" evidence="3">
    <location>
        <begin position="349"/>
        <end position="366"/>
    </location>
</feature>
<feature type="transmembrane region" description="Helical" evidence="3">
    <location>
        <begin position="30"/>
        <end position="60"/>
    </location>
</feature>